<evidence type="ECO:0000313" key="14">
    <source>
        <dbReference type="Proteomes" id="UP000007590"/>
    </source>
</evidence>
<dbReference type="PROSITE" id="PS52016">
    <property type="entry name" value="TONB_DEPENDENT_REC_3"/>
    <property type="match status" value="1"/>
</dbReference>
<dbReference type="STRING" id="929556.Solca_2757"/>
<dbReference type="Pfam" id="PF07715">
    <property type="entry name" value="Plug"/>
    <property type="match status" value="1"/>
</dbReference>
<dbReference type="Gene3D" id="2.60.40.1120">
    <property type="entry name" value="Carboxypeptidase-like, regulatory domain"/>
    <property type="match status" value="1"/>
</dbReference>
<keyword evidence="4 8" id="KW-0812">Transmembrane</keyword>
<comment type="similarity">
    <text evidence="8 9">Belongs to the TonB-dependent receptor family.</text>
</comment>
<protein>
    <submittedName>
        <fullName evidence="13">TonB-linked outer membrane protein, SusC/RagA family</fullName>
    </submittedName>
</protein>
<organism evidence="13 14">
    <name type="scientific">Solitalea canadensis (strain ATCC 29591 / DSM 3403 / JCM 21819 / LMG 8368 / NBRC 15130 / NCIMB 12057 / USAM 9D)</name>
    <name type="common">Flexibacter canadensis</name>
    <dbReference type="NCBI Taxonomy" id="929556"/>
    <lineage>
        <taxon>Bacteria</taxon>
        <taxon>Pseudomonadati</taxon>
        <taxon>Bacteroidota</taxon>
        <taxon>Sphingobacteriia</taxon>
        <taxon>Sphingobacteriales</taxon>
        <taxon>Sphingobacteriaceae</taxon>
        <taxon>Solitalea</taxon>
    </lineage>
</organism>
<dbReference type="Pfam" id="PF00593">
    <property type="entry name" value="TonB_dep_Rec_b-barrel"/>
    <property type="match status" value="1"/>
</dbReference>
<evidence type="ECO:0000256" key="3">
    <source>
        <dbReference type="ARBA" id="ARBA00022452"/>
    </source>
</evidence>
<evidence type="ECO:0000256" key="1">
    <source>
        <dbReference type="ARBA" id="ARBA00004571"/>
    </source>
</evidence>
<evidence type="ECO:0000259" key="12">
    <source>
        <dbReference type="Pfam" id="PF07715"/>
    </source>
</evidence>
<dbReference type="Proteomes" id="UP000007590">
    <property type="component" value="Chromosome"/>
</dbReference>
<evidence type="ECO:0000256" key="6">
    <source>
        <dbReference type="ARBA" id="ARBA00023136"/>
    </source>
</evidence>
<proteinExistence type="inferred from homology"/>
<dbReference type="NCBIfam" id="TIGR04056">
    <property type="entry name" value="OMP_RagA_SusC"/>
    <property type="match status" value="1"/>
</dbReference>
<dbReference type="InterPro" id="IPR008969">
    <property type="entry name" value="CarboxyPept-like_regulatory"/>
</dbReference>
<reference evidence="13" key="1">
    <citation type="submission" date="2012-02" db="EMBL/GenBank/DDBJ databases">
        <title>The complete genome of Solitalea canadensis DSM 3403.</title>
        <authorList>
            <consortium name="US DOE Joint Genome Institute (JGI-PGF)"/>
            <person name="Lucas S."/>
            <person name="Copeland A."/>
            <person name="Lapidus A."/>
            <person name="Glavina del Rio T."/>
            <person name="Dalin E."/>
            <person name="Tice H."/>
            <person name="Bruce D."/>
            <person name="Goodwin L."/>
            <person name="Pitluck S."/>
            <person name="Peters L."/>
            <person name="Ovchinnikova G."/>
            <person name="Lu M."/>
            <person name="Kyrpides N."/>
            <person name="Mavromatis K."/>
            <person name="Ivanova N."/>
            <person name="Brettin T."/>
            <person name="Detter J.C."/>
            <person name="Han C."/>
            <person name="Larimer F."/>
            <person name="Land M."/>
            <person name="Hauser L."/>
            <person name="Markowitz V."/>
            <person name="Cheng J.-F."/>
            <person name="Hugenholtz P."/>
            <person name="Woyke T."/>
            <person name="Wu D."/>
            <person name="Spring S."/>
            <person name="Schroeder M."/>
            <person name="Kopitz M."/>
            <person name="Brambilla E."/>
            <person name="Klenk H.-P."/>
            <person name="Eisen J.A."/>
        </authorList>
    </citation>
    <scope>NUCLEOTIDE SEQUENCE</scope>
    <source>
        <strain evidence="13">DSM 3403</strain>
    </source>
</reference>
<dbReference type="Gene3D" id="2.40.170.20">
    <property type="entry name" value="TonB-dependent receptor, beta-barrel domain"/>
    <property type="match status" value="1"/>
</dbReference>
<keyword evidence="14" id="KW-1185">Reference proteome</keyword>
<dbReference type="EMBL" id="CP003349">
    <property type="protein sequence ID" value="AFD07786.1"/>
    <property type="molecule type" value="Genomic_DNA"/>
</dbReference>
<feature type="domain" description="TonB-dependent receptor-like beta-barrel" evidence="11">
    <location>
        <begin position="429"/>
        <end position="792"/>
    </location>
</feature>
<feature type="region of interest" description="Disordered" evidence="10">
    <location>
        <begin position="279"/>
        <end position="299"/>
    </location>
</feature>
<evidence type="ECO:0000259" key="11">
    <source>
        <dbReference type="Pfam" id="PF00593"/>
    </source>
</evidence>
<keyword evidence="2 8" id="KW-0813">Transport</keyword>
<sequence>MFLTLLLCSTFAMAQNKKVTGVVTDKNYQPLPAVSIQVVGSAQGTVSDENGKFTISVPENGKLSFSFIGFKTTVITVSQKTSMNVILEEDEKTLGEVVVTALGIKRETKKLGFSVTEVKGDELAKSNQVNPIAALQGKVAGVNINMGAGGPQSSSRINIRGNTSLAGNNQPTIVVDGIIIDNVTTGAGEWGGASDFGNEMKNLNPDDFESVSVLKGAAATALYGSRAGNGVIVITTKKGSARKGLGINFSNTSSFENAYSGLDFQNIYGSGSKGKFANGTDGMDEIDPNNSWRSWGPRMDGREVRETDGSIIKFSPQPNNYLDAYETGKVINSNLSMEGGNENTTFRFSYSNLASSGITPKNNFDRNNFNLRATHKLSKYVSLDAGITYVRSQADNPARQGGNDNIMFKYAYELPRSYQTNYWLQRDQYIDPKGGVIENDPYAAYYWFELFENNNFQKEDNLRANLGITGNLTNWLTLNLKGNIANLYANTETQTLGPKIGFSDGYYEKYQAEKKQYQLQGILTANKQLTNDLDFGASLGGEIWNYDDRHVRAYSDGGLKAPFQFTLSNSVKNAKVEEKVDGKKRMNAVFGFANLAYKKMLFLDLTARNDWSSALTYTDGSGTNSYFYPSASLSWVFTEAFHLPTYFSFGKLRASWAKVGKDTKAYDTNIGNYIFIDNYKDREDNSIPRYGFDSPGIGNLNLKPEITKSIEVGADVRFFNDRLGLDVSYYKSNTYDQIMKLDIPQESGATSKIINAGNIQNQGIEVLLRGTPVRTKEFSWDATLTFTRNRNKIIELTEGVSQYVLEWGMGNDVQTVAEVGSAYGEIKTKYAYARYQQKDANGNPVSHASNGQKVLKADGYYMRSEAMGQGYLPVGNMQPDFLSSLTNSFNYKNFNLGFMLDARVGGDMLSATYNYGIWNGVLQETVKGRDKETGGLERKTFDASGNVTGTFYDGMIPEGVFAQGIKIKDPKGVEHDVSGMSFEEAYKQGIVQPITTENYYRNLASWGTGIREHAVFESTWVAMRELSLGYTFPKSITNRLRLNNLRLSLIGRNLFYLYNSAPGNVNPEGLYNNRAGSAFEYGGMPFTRSLGFSINVGL</sequence>
<dbReference type="HOGENOM" id="CLU_004317_2_1_10"/>
<keyword evidence="5 9" id="KW-0798">TonB box</keyword>
<accession>H8KRZ8</accession>
<evidence type="ECO:0000313" key="13">
    <source>
        <dbReference type="EMBL" id="AFD07786.1"/>
    </source>
</evidence>
<dbReference type="GO" id="GO:0009279">
    <property type="term" value="C:cell outer membrane"/>
    <property type="evidence" value="ECO:0007669"/>
    <property type="project" value="UniProtKB-SubCell"/>
</dbReference>
<dbReference type="InterPro" id="IPR023997">
    <property type="entry name" value="TonB-dep_OMP_SusC/RagA_CS"/>
</dbReference>
<dbReference type="InterPro" id="IPR012910">
    <property type="entry name" value="Plug_dom"/>
</dbReference>
<dbReference type="SUPFAM" id="SSF56935">
    <property type="entry name" value="Porins"/>
    <property type="match status" value="1"/>
</dbReference>
<dbReference type="InterPro" id="IPR000531">
    <property type="entry name" value="Beta-barrel_TonB"/>
</dbReference>
<evidence type="ECO:0000256" key="4">
    <source>
        <dbReference type="ARBA" id="ARBA00022692"/>
    </source>
</evidence>
<evidence type="ECO:0000256" key="9">
    <source>
        <dbReference type="RuleBase" id="RU003357"/>
    </source>
</evidence>
<dbReference type="NCBIfam" id="TIGR04057">
    <property type="entry name" value="SusC_RagA_signa"/>
    <property type="match status" value="1"/>
</dbReference>
<keyword evidence="6 8" id="KW-0472">Membrane</keyword>
<keyword evidence="3 8" id="KW-1134">Transmembrane beta strand</keyword>
<evidence type="ECO:0000256" key="7">
    <source>
        <dbReference type="ARBA" id="ARBA00023237"/>
    </source>
</evidence>
<dbReference type="InterPro" id="IPR036942">
    <property type="entry name" value="Beta-barrel_TonB_sf"/>
</dbReference>
<keyword evidence="7 8" id="KW-0998">Cell outer membrane</keyword>
<evidence type="ECO:0000256" key="10">
    <source>
        <dbReference type="SAM" id="MobiDB-lite"/>
    </source>
</evidence>
<evidence type="ECO:0000256" key="5">
    <source>
        <dbReference type="ARBA" id="ARBA00023077"/>
    </source>
</evidence>
<gene>
    <name evidence="13" type="ordered locus">Solca_2757</name>
</gene>
<evidence type="ECO:0000256" key="2">
    <source>
        <dbReference type="ARBA" id="ARBA00022448"/>
    </source>
</evidence>
<dbReference type="SUPFAM" id="SSF49464">
    <property type="entry name" value="Carboxypeptidase regulatory domain-like"/>
    <property type="match status" value="1"/>
</dbReference>
<dbReference type="Pfam" id="PF13715">
    <property type="entry name" value="CarbopepD_reg_2"/>
    <property type="match status" value="1"/>
</dbReference>
<evidence type="ECO:0000256" key="8">
    <source>
        <dbReference type="PROSITE-ProRule" id="PRU01360"/>
    </source>
</evidence>
<name>H8KRZ8_SOLCM</name>
<dbReference type="AlphaFoldDB" id="H8KRZ8"/>
<dbReference type="InterPro" id="IPR023996">
    <property type="entry name" value="TonB-dep_OMP_SusC/RagA"/>
</dbReference>
<dbReference type="eggNOG" id="COG4771">
    <property type="taxonomic scope" value="Bacteria"/>
</dbReference>
<dbReference type="InterPro" id="IPR039426">
    <property type="entry name" value="TonB-dep_rcpt-like"/>
</dbReference>
<feature type="domain" description="TonB-dependent receptor plug" evidence="12">
    <location>
        <begin position="110"/>
        <end position="231"/>
    </location>
</feature>
<comment type="subcellular location">
    <subcellularLocation>
        <location evidence="1 8">Cell outer membrane</location>
        <topology evidence="1 8">Multi-pass membrane protein</topology>
    </subcellularLocation>
</comment>
<dbReference type="InterPro" id="IPR037066">
    <property type="entry name" value="Plug_dom_sf"/>
</dbReference>
<dbReference type="KEGG" id="scn:Solca_2757"/>
<dbReference type="Gene3D" id="2.170.130.10">
    <property type="entry name" value="TonB-dependent receptor, plug domain"/>
    <property type="match status" value="1"/>
</dbReference>